<dbReference type="RefSeq" id="WP_171741557.1">
    <property type="nucleotide sequence ID" value="NZ_CP053435.1"/>
</dbReference>
<dbReference type="SUPFAM" id="SSF53187">
    <property type="entry name" value="Zn-dependent exopeptidases"/>
    <property type="match status" value="1"/>
</dbReference>
<dbReference type="PANTHER" id="PTHR12147:SF26">
    <property type="entry name" value="PEPTIDASE M28 DOMAIN-CONTAINING PROTEIN"/>
    <property type="match status" value="1"/>
</dbReference>
<dbReference type="Proteomes" id="UP000502756">
    <property type="component" value="Chromosome"/>
</dbReference>
<dbReference type="InterPro" id="IPR045175">
    <property type="entry name" value="M28_fam"/>
</dbReference>
<evidence type="ECO:0000259" key="2">
    <source>
        <dbReference type="Pfam" id="PF04389"/>
    </source>
</evidence>
<evidence type="ECO:0000256" key="1">
    <source>
        <dbReference type="SAM" id="SignalP"/>
    </source>
</evidence>
<evidence type="ECO:0000313" key="3">
    <source>
        <dbReference type="EMBL" id="QJW91709.1"/>
    </source>
</evidence>
<dbReference type="Gene3D" id="3.40.630.10">
    <property type="entry name" value="Zn peptidases"/>
    <property type="match status" value="2"/>
</dbReference>
<dbReference type="PANTHER" id="PTHR12147">
    <property type="entry name" value="METALLOPEPTIDASE M28 FAMILY MEMBER"/>
    <property type="match status" value="1"/>
</dbReference>
<feature type="signal peptide" evidence="1">
    <location>
        <begin position="1"/>
        <end position="21"/>
    </location>
</feature>
<name>A0A6M5YCK0_9BACT</name>
<dbReference type="GO" id="GO:0008235">
    <property type="term" value="F:metalloexopeptidase activity"/>
    <property type="evidence" value="ECO:0007669"/>
    <property type="project" value="InterPro"/>
</dbReference>
<dbReference type="AlphaFoldDB" id="A0A6M5YCK0"/>
<dbReference type="EMBL" id="CP053435">
    <property type="protein sequence ID" value="QJW91709.1"/>
    <property type="molecule type" value="Genomic_DNA"/>
</dbReference>
<organism evidence="3 4">
    <name type="scientific">Spirosoma taeanense</name>
    <dbReference type="NCBI Taxonomy" id="2735870"/>
    <lineage>
        <taxon>Bacteria</taxon>
        <taxon>Pseudomonadati</taxon>
        <taxon>Bacteroidota</taxon>
        <taxon>Cytophagia</taxon>
        <taxon>Cytophagales</taxon>
        <taxon>Cytophagaceae</taxon>
        <taxon>Spirosoma</taxon>
    </lineage>
</organism>
<evidence type="ECO:0000313" key="4">
    <source>
        <dbReference type="Proteomes" id="UP000502756"/>
    </source>
</evidence>
<keyword evidence="1" id="KW-0732">Signal</keyword>
<proteinExistence type="predicted"/>
<dbReference type="GO" id="GO:0006508">
    <property type="term" value="P:proteolysis"/>
    <property type="evidence" value="ECO:0007669"/>
    <property type="project" value="InterPro"/>
</dbReference>
<reference evidence="3 4" key="1">
    <citation type="submission" date="2020-05" db="EMBL/GenBank/DDBJ databases">
        <title>Genome sequencing of Spirosoma sp. TS118.</title>
        <authorList>
            <person name="Lee J.-H."/>
            <person name="Jeong S."/>
            <person name="Zhao L."/>
            <person name="Jung J.-H."/>
            <person name="Kim M.-K."/>
            <person name="Lim S."/>
        </authorList>
    </citation>
    <scope>NUCLEOTIDE SEQUENCE [LARGE SCALE GENOMIC DNA]</scope>
    <source>
        <strain evidence="3 4">TS118</strain>
    </source>
</reference>
<sequence length="531" mass="58247">MNFLTSTLAAGLMCLPFLSQAQQKFAETITAADLEKHLRILAADDMQGRETGTPGQRKAAEYIAGQFAANGLKPLVKTADGKLGYQQPFTLYKKTWGDFYVSAGSKRFAYLKDFVTNGLLSVPTETPYETVFVGYGINDNTLNEYGDLDVKGKAVVLLDDEPKTEDGKSRVDATSSSSKWGGGNGWRAKAALAKEKGAAQIFIVSADSAAGFQRVLAQRGALMGRFNRLGLKPGTEDVGSVGVFLISPDMAAALLNVTTSQFNEASRLYTRSTGTQLPKLTGTVAIKAERIEEQVQSSNVLGFIEGSDKKDEIMIISAHYDHIGVSADGQVNNGANDDGSGTVSVLEIAQAFAKAKAAGKGPRRSILFLTVTGEEKGLLGSEYYADMNPVLPLENTVCDLNIDMVGRVDDLHQGKNDNYIYVIGSDKLSSELHKISEDANEKSVKMELDYKYNDPKDPQRIYYRSDHYNFAKHRIPIVFYFNGLHADYHRPTDDVEKIDFKLAERSARLVFFTAWEVANRDQRLAVDSNKQ</sequence>
<protein>
    <submittedName>
        <fullName evidence="3">M28 family peptidase</fullName>
    </submittedName>
</protein>
<dbReference type="InterPro" id="IPR007484">
    <property type="entry name" value="Peptidase_M28"/>
</dbReference>
<feature type="chain" id="PRO_5026709229" evidence="1">
    <location>
        <begin position="22"/>
        <end position="531"/>
    </location>
</feature>
<keyword evidence="4" id="KW-1185">Reference proteome</keyword>
<gene>
    <name evidence="3" type="ORF">HNV11_21155</name>
</gene>
<feature type="domain" description="Peptidase M28" evidence="2">
    <location>
        <begin position="299"/>
        <end position="511"/>
    </location>
</feature>
<dbReference type="KEGG" id="stae:HNV11_21155"/>
<accession>A0A6M5YCK0</accession>
<dbReference type="Pfam" id="PF04389">
    <property type="entry name" value="Peptidase_M28"/>
    <property type="match status" value="1"/>
</dbReference>